<dbReference type="InterPro" id="IPR013783">
    <property type="entry name" value="Ig-like_fold"/>
</dbReference>
<keyword evidence="1" id="KW-1133">Transmembrane helix</keyword>
<dbReference type="GO" id="GO:0005975">
    <property type="term" value="P:carbohydrate metabolic process"/>
    <property type="evidence" value="ECO:0007669"/>
    <property type="project" value="UniProtKB-ARBA"/>
</dbReference>
<evidence type="ECO:0000259" key="3">
    <source>
        <dbReference type="Pfam" id="PF17802"/>
    </source>
</evidence>
<dbReference type="Proteomes" id="UP000441772">
    <property type="component" value="Unassembled WGS sequence"/>
</dbReference>
<evidence type="ECO:0000256" key="2">
    <source>
        <dbReference type="SAM" id="SignalP"/>
    </source>
</evidence>
<dbReference type="InterPro" id="IPR026466">
    <property type="entry name" value="Fim_isopep_form_D2_dom"/>
</dbReference>
<evidence type="ECO:0000256" key="1">
    <source>
        <dbReference type="SAM" id="Phobius"/>
    </source>
</evidence>
<keyword evidence="2" id="KW-0732">Signal</keyword>
<reference evidence="4 5" key="1">
    <citation type="submission" date="2019-09" db="EMBL/GenBank/DDBJ databases">
        <title>Characterization of the phylogenetic diversity of two novel species belonging to the genus Bifidobacterium: Bifidobacterium cebidarum sp. nov. and Bifidobacterium leontopitheci sp. nov.</title>
        <authorList>
            <person name="Lugli G.A."/>
            <person name="Duranti S."/>
            <person name="Milani C."/>
            <person name="Turroni F."/>
            <person name="Ventura M."/>
        </authorList>
    </citation>
    <scope>NUCLEOTIDE SEQUENCE [LARGE SCALE GENOMIC DNA]</scope>
    <source>
        <strain evidence="4 5">LMG 31471</strain>
    </source>
</reference>
<dbReference type="NCBIfam" id="TIGR04226">
    <property type="entry name" value="RrgB_K2N_iso_D2"/>
    <property type="match status" value="1"/>
</dbReference>
<dbReference type="AlphaFoldDB" id="A0A6I1GFI6"/>
<dbReference type="EMBL" id="WBVT01000013">
    <property type="protein sequence ID" value="KAB7790410.1"/>
    <property type="molecule type" value="Genomic_DNA"/>
</dbReference>
<dbReference type="Gene3D" id="2.60.40.10">
    <property type="entry name" value="Immunoglobulins"/>
    <property type="match status" value="1"/>
</dbReference>
<evidence type="ECO:0000313" key="5">
    <source>
        <dbReference type="Proteomes" id="UP000441772"/>
    </source>
</evidence>
<organism evidence="4 5">
    <name type="scientific">Bifidobacterium leontopitheci</name>
    <dbReference type="NCBI Taxonomy" id="2650774"/>
    <lineage>
        <taxon>Bacteria</taxon>
        <taxon>Bacillati</taxon>
        <taxon>Actinomycetota</taxon>
        <taxon>Actinomycetes</taxon>
        <taxon>Bifidobacteriales</taxon>
        <taxon>Bifidobacteriaceae</taxon>
        <taxon>Bifidobacterium</taxon>
    </lineage>
</organism>
<dbReference type="InterPro" id="IPR041033">
    <property type="entry name" value="SpaA_PFL_dom_1"/>
</dbReference>
<feature type="domain" description="SpaA-like prealbumin fold" evidence="3">
    <location>
        <begin position="379"/>
        <end position="485"/>
    </location>
</feature>
<feature type="chain" id="PRO_5026061787" description="SpaA-like prealbumin fold domain-containing protein" evidence="2">
    <location>
        <begin position="30"/>
        <end position="573"/>
    </location>
</feature>
<dbReference type="SUPFAM" id="SSF49401">
    <property type="entry name" value="Bacterial adhesins"/>
    <property type="match status" value="1"/>
</dbReference>
<accession>A0A6I1GFI6</accession>
<dbReference type="Pfam" id="PF17802">
    <property type="entry name" value="SpaA"/>
    <property type="match status" value="1"/>
</dbReference>
<keyword evidence="1" id="KW-0812">Transmembrane</keyword>
<protein>
    <recommendedName>
        <fullName evidence="3">SpaA-like prealbumin fold domain-containing protein</fullName>
    </recommendedName>
</protein>
<feature type="signal peptide" evidence="2">
    <location>
        <begin position="1"/>
        <end position="29"/>
    </location>
</feature>
<dbReference type="InterPro" id="IPR008966">
    <property type="entry name" value="Adhesion_dom_sf"/>
</dbReference>
<feature type="transmembrane region" description="Helical" evidence="1">
    <location>
        <begin position="542"/>
        <end position="562"/>
    </location>
</feature>
<proteinExistence type="predicted"/>
<comment type="caution">
    <text evidence="4">The sequence shown here is derived from an EMBL/GenBank/DDBJ whole genome shotgun (WGS) entry which is preliminary data.</text>
</comment>
<sequence>MKLKKILAGIAAVATLATGMAFGATTANADAVDMPADATPSTITLNKPEGADTSRSTYTAYRIAAYTDPVVADNKLTSVGLNPVDGSQWDAKISAAIKAAGIDTTGSKSNLYALANLNTTTDAAKLRAFVDNLSVPTKLGSDEPAVTGTTLTVGEATTVPDQGWYFVTDSHGTNLLVGTALTDAAGNVYTTLVNTANSPATEQQLGVVDVKPEPPAAAPTVAKRVYRGTTYRKATGTASTANIGDTLTYVVSSVIPTTTAGQTAAFTFTDNASAGLDVNAGSIKVFYDNDTDDRYNDGDTLLTAGTDYTLTGPTATADGTLTKVTVNDVTGNDGKTLVLLYQATATKAAPNQQVTNSATATYADSAPSQPATTKVSFGWFSIKKVDSRAAGIKGATFTVRDWDNGGQLIKFEKGSANGTWVRAADQNATVDNVNVFTDMPSNAGGALFIWGLASGGRYTVMESKAAEGYAQQYRAGFYVSFDANGSPSIVRDKYLDSYNLVTLRNKKGEITNGGTADPAVFAQVLNVKNIAELPLTGGTGTMLFAAATVVFGIVGVALFKVGGSRRARRRVRA</sequence>
<evidence type="ECO:0000313" key="4">
    <source>
        <dbReference type="EMBL" id="KAB7790410.1"/>
    </source>
</evidence>
<keyword evidence="5" id="KW-1185">Reference proteome</keyword>
<name>A0A6I1GFI6_9BIFI</name>
<dbReference type="RefSeq" id="WP_152234444.1">
    <property type="nucleotide sequence ID" value="NZ_JBHSKZ010000006.1"/>
</dbReference>
<keyword evidence="1" id="KW-0472">Membrane</keyword>
<gene>
    <name evidence="4" type="ORF">F7D09_1096</name>
</gene>
<dbReference type="Gene3D" id="2.60.40.740">
    <property type="match status" value="1"/>
</dbReference>